<proteinExistence type="predicted"/>
<keyword evidence="2" id="KW-1185">Reference proteome</keyword>
<comment type="caution">
    <text evidence="1">The sequence shown here is derived from an EMBL/GenBank/DDBJ whole genome shotgun (WGS) entry which is preliminary data.</text>
</comment>
<reference evidence="1 2" key="1">
    <citation type="journal article" date="2020" name="Phytopathology">
        <title>Genome Sequence Resources of Colletotrichum truncatum, C. plurivorum, C. musicola, and C. sojae: Four Species Pathogenic to Soybean (Glycine max).</title>
        <authorList>
            <person name="Rogerio F."/>
            <person name="Boufleur T.R."/>
            <person name="Ciampi-Guillardi M."/>
            <person name="Sukno S.A."/>
            <person name="Thon M.R."/>
            <person name="Massola Junior N.S."/>
            <person name="Baroncelli R."/>
        </authorList>
    </citation>
    <scope>NUCLEOTIDE SEQUENCE [LARGE SCALE GENOMIC DNA]</scope>
    <source>
        <strain evidence="1 2">CMES1059</strain>
    </source>
</reference>
<dbReference type="Proteomes" id="UP000805649">
    <property type="component" value="Unassembled WGS sequence"/>
</dbReference>
<gene>
    <name evidence="1" type="ORF">CTRU02_201027</name>
</gene>
<organism evidence="1 2">
    <name type="scientific">Colletotrichum truncatum</name>
    <name type="common">Anthracnose fungus</name>
    <name type="synonym">Colletotrichum capsici</name>
    <dbReference type="NCBI Taxonomy" id="5467"/>
    <lineage>
        <taxon>Eukaryota</taxon>
        <taxon>Fungi</taxon>
        <taxon>Dikarya</taxon>
        <taxon>Ascomycota</taxon>
        <taxon>Pezizomycotina</taxon>
        <taxon>Sordariomycetes</taxon>
        <taxon>Hypocreomycetidae</taxon>
        <taxon>Glomerellales</taxon>
        <taxon>Glomerellaceae</taxon>
        <taxon>Colletotrichum</taxon>
        <taxon>Colletotrichum truncatum species complex</taxon>
    </lineage>
</organism>
<evidence type="ECO:0000313" key="2">
    <source>
        <dbReference type="Proteomes" id="UP000805649"/>
    </source>
</evidence>
<accession>A0ACC3ZGE6</accession>
<name>A0ACC3ZGE6_COLTU</name>
<protein>
    <submittedName>
        <fullName evidence="1">Uncharacterized protein</fullName>
    </submittedName>
</protein>
<evidence type="ECO:0000313" key="1">
    <source>
        <dbReference type="EMBL" id="KAL0943141.1"/>
    </source>
</evidence>
<dbReference type="EMBL" id="VUJX02000001">
    <property type="protein sequence ID" value="KAL0943141.1"/>
    <property type="molecule type" value="Genomic_DNA"/>
</dbReference>
<sequence length="150" mass="16350">MAKLSQLFTGWRFGLARATGAAALVTVANILFLAITIPSMPGLEEPGLEGALFTGDCSKAKQLNTWSHLVINILGTVLLAAGNYTQQVLTAPTRAEIDRAHTKQQWLDIGVSSIRNLNKISGKRTFAWIILGLSSIPVHLLYIHLEPQYI</sequence>